<sequence length="98" mass="10248">MTRSLVLAALVALVGCNSPSPQFMGGDSSTVEAGGMTFGVWRVGDEVEVIRTSSHAMPRLSVIRANAEVAIRRATGCPVEDGSLVGDQSVIKARLDCD</sequence>
<comment type="caution">
    <text evidence="1">The sequence shown here is derived from an EMBL/GenBank/DDBJ whole genome shotgun (WGS) entry which is preliminary data.</text>
</comment>
<evidence type="ECO:0008006" key="3">
    <source>
        <dbReference type="Google" id="ProtNLM"/>
    </source>
</evidence>
<dbReference type="RefSeq" id="WP_218390352.1">
    <property type="nucleotide sequence ID" value="NZ_JAHUZE010000001.1"/>
</dbReference>
<name>A0ABS6SX20_9RHOB</name>
<evidence type="ECO:0000313" key="1">
    <source>
        <dbReference type="EMBL" id="MBV7377465.1"/>
    </source>
</evidence>
<gene>
    <name evidence="1" type="ORF">KJP28_00905</name>
</gene>
<dbReference type="EMBL" id="JAHUZE010000001">
    <property type="protein sequence ID" value="MBV7377465.1"/>
    <property type="molecule type" value="Genomic_DNA"/>
</dbReference>
<evidence type="ECO:0000313" key="2">
    <source>
        <dbReference type="Proteomes" id="UP000756530"/>
    </source>
</evidence>
<organism evidence="1 2">
    <name type="scientific">Maritimibacter dapengensis</name>
    <dbReference type="NCBI Taxonomy" id="2836868"/>
    <lineage>
        <taxon>Bacteria</taxon>
        <taxon>Pseudomonadati</taxon>
        <taxon>Pseudomonadota</taxon>
        <taxon>Alphaproteobacteria</taxon>
        <taxon>Rhodobacterales</taxon>
        <taxon>Roseobacteraceae</taxon>
        <taxon>Maritimibacter</taxon>
    </lineage>
</organism>
<dbReference type="PROSITE" id="PS51257">
    <property type="entry name" value="PROKAR_LIPOPROTEIN"/>
    <property type="match status" value="1"/>
</dbReference>
<keyword evidence="2" id="KW-1185">Reference proteome</keyword>
<reference evidence="1 2" key="1">
    <citation type="submission" date="2021-05" db="EMBL/GenBank/DDBJ databases">
        <title>Culturable bacteria isolated from Daya Bay.</title>
        <authorList>
            <person name="Zheng W."/>
            <person name="Yu S."/>
            <person name="Huang Y."/>
        </authorList>
    </citation>
    <scope>NUCLEOTIDE SEQUENCE [LARGE SCALE GENOMIC DNA]</scope>
    <source>
        <strain evidence="1 2">DP4N28-5</strain>
    </source>
</reference>
<accession>A0ABS6SX20</accession>
<proteinExistence type="predicted"/>
<protein>
    <recommendedName>
        <fullName evidence="3">Lipoprotein</fullName>
    </recommendedName>
</protein>
<dbReference type="Proteomes" id="UP000756530">
    <property type="component" value="Unassembled WGS sequence"/>
</dbReference>